<sequence>MDALRTGATAVAETLAAHGVDTAFGAPGHPLHRPLVDAGVAVVALPDDDAARRAAAAYARVGGRPGVLLSARPDRLGGTGTLLVLTARGDGPARGADDTAAAVADALTAMRRGRLRTVSVDVAPDVLDGAWDGRPPAAADASPPVADPDAVARAADLLRAAEKPLVVVGAGAVGAGGELTELVQALGAPVVTTTSGKGVVDDGHPLSAGASVRLPAVAGAAADSDVVLVVGSGFACPDGVPVIGIDVDADRLPPGGVGLLGDAAATVAALRAALPRWASGIGVVRAAALRAECREQARADGRAFELVNDVLREALPAHGVLVGGATPVSRLGSVHFFPVPAPRLFCDGGLPAAVGASMVRPARPVVALLGTGALACASAELAAAVELGLALPVVVVRDGSDDGRTDGRTPHDVRALEVRADEPDDLPDLLLDAWEADRPTVIRLG</sequence>
<dbReference type="SUPFAM" id="SSF52518">
    <property type="entry name" value="Thiamin diphosphate-binding fold (THDP-binding)"/>
    <property type="match status" value="2"/>
</dbReference>
<keyword evidence="8" id="KW-1185">Reference proteome</keyword>
<gene>
    <name evidence="7" type="ORF">HOP40_34465</name>
</gene>
<dbReference type="GO" id="GO:0005948">
    <property type="term" value="C:acetolactate synthase complex"/>
    <property type="evidence" value="ECO:0007669"/>
    <property type="project" value="TreeGrafter"/>
</dbReference>
<organism evidence="7 8">
    <name type="scientific">Pseudonocardia broussonetiae</name>
    <dbReference type="NCBI Taxonomy" id="2736640"/>
    <lineage>
        <taxon>Bacteria</taxon>
        <taxon>Bacillati</taxon>
        <taxon>Actinomycetota</taxon>
        <taxon>Actinomycetes</taxon>
        <taxon>Pseudonocardiales</taxon>
        <taxon>Pseudonocardiaceae</taxon>
        <taxon>Pseudonocardia</taxon>
    </lineage>
</organism>
<dbReference type="KEGG" id="pbro:HOP40_34465"/>
<dbReference type="InterPro" id="IPR045229">
    <property type="entry name" value="TPP_enz"/>
</dbReference>
<dbReference type="InterPro" id="IPR012001">
    <property type="entry name" value="Thiamin_PyroP_enz_TPP-bd_dom"/>
</dbReference>
<dbReference type="GO" id="GO:0003984">
    <property type="term" value="F:acetolactate synthase activity"/>
    <property type="evidence" value="ECO:0007669"/>
    <property type="project" value="TreeGrafter"/>
</dbReference>
<dbReference type="GO" id="GO:0030976">
    <property type="term" value="F:thiamine pyrophosphate binding"/>
    <property type="evidence" value="ECO:0007669"/>
    <property type="project" value="InterPro"/>
</dbReference>
<accession>A0A6M6JUP4</accession>
<dbReference type="EMBL" id="CP053564">
    <property type="protein sequence ID" value="QJY50229.1"/>
    <property type="molecule type" value="Genomic_DNA"/>
</dbReference>
<dbReference type="Gene3D" id="3.40.50.970">
    <property type="match status" value="2"/>
</dbReference>
<dbReference type="Pfam" id="PF02775">
    <property type="entry name" value="TPP_enzyme_C"/>
    <property type="match status" value="1"/>
</dbReference>
<dbReference type="RefSeq" id="WP_172167486.1">
    <property type="nucleotide sequence ID" value="NZ_CP053564.1"/>
</dbReference>
<reference evidence="7 8" key="1">
    <citation type="submission" date="2020-05" db="EMBL/GenBank/DDBJ databases">
        <authorList>
            <person name="Mo P."/>
        </authorList>
    </citation>
    <scope>NUCLEOTIDE SEQUENCE [LARGE SCALE GENOMIC DNA]</scope>
    <source>
        <strain evidence="7 8">Gen01</strain>
    </source>
</reference>
<keyword evidence="2 3" id="KW-0786">Thiamine pyrophosphate</keyword>
<evidence type="ECO:0000256" key="2">
    <source>
        <dbReference type="ARBA" id="ARBA00023052"/>
    </source>
</evidence>
<dbReference type="PANTHER" id="PTHR18968:SF167">
    <property type="entry name" value="ACETOLACTATE SYNTHASE LARGE SUBUNIT ILVB2-RELATED"/>
    <property type="match status" value="1"/>
</dbReference>
<feature type="domain" description="Thiamine pyrophosphate enzyme central" evidence="4">
    <location>
        <begin position="151"/>
        <end position="270"/>
    </location>
</feature>
<dbReference type="SUPFAM" id="SSF52467">
    <property type="entry name" value="DHS-like NAD/FAD-binding domain"/>
    <property type="match status" value="1"/>
</dbReference>
<evidence type="ECO:0000256" key="3">
    <source>
        <dbReference type="RuleBase" id="RU362132"/>
    </source>
</evidence>
<dbReference type="Proteomes" id="UP000505377">
    <property type="component" value="Chromosome"/>
</dbReference>
<dbReference type="GO" id="GO:0009097">
    <property type="term" value="P:isoleucine biosynthetic process"/>
    <property type="evidence" value="ECO:0007669"/>
    <property type="project" value="TreeGrafter"/>
</dbReference>
<feature type="domain" description="Thiamine pyrophosphate enzyme N-terminal TPP-binding" evidence="6">
    <location>
        <begin position="6"/>
        <end position="70"/>
    </location>
</feature>
<evidence type="ECO:0000313" key="7">
    <source>
        <dbReference type="EMBL" id="QJY50229.1"/>
    </source>
</evidence>
<name>A0A6M6JUP4_9PSEU</name>
<comment type="similarity">
    <text evidence="1 3">Belongs to the TPP enzyme family.</text>
</comment>
<dbReference type="Gene3D" id="3.40.50.1220">
    <property type="entry name" value="TPP-binding domain"/>
    <property type="match status" value="1"/>
</dbReference>
<proteinExistence type="inferred from homology"/>
<evidence type="ECO:0000259" key="5">
    <source>
        <dbReference type="Pfam" id="PF02775"/>
    </source>
</evidence>
<dbReference type="GO" id="GO:0050660">
    <property type="term" value="F:flavin adenine dinucleotide binding"/>
    <property type="evidence" value="ECO:0007669"/>
    <property type="project" value="TreeGrafter"/>
</dbReference>
<dbReference type="CDD" id="cd00568">
    <property type="entry name" value="TPP_enzymes"/>
    <property type="match status" value="1"/>
</dbReference>
<dbReference type="Pfam" id="PF02776">
    <property type="entry name" value="TPP_enzyme_N"/>
    <property type="match status" value="1"/>
</dbReference>
<dbReference type="AlphaFoldDB" id="A0A6M6JUP4"/>
<dbReference type="GO" id="GO:0009099">
    <property type="term" value="P:L-valine biosynthetic process"/>
    <property type="evidence" value="ECO:0007669"/>
    <property type="project" value="TreeGrafter"/>
</dbReference>
<dbReference type="InterPro" id="IPR012000">
    <property type="entry name" value="Thiamin_PyroP_enz_cen_dom"/>
</dbReference>
<dbReference type="PANTHER" id="PTHR18968">
    <property type="entry name" value="THIAMINE PYROPHOSPHATE ENZYMES"/>
    <property type="match status" value="1"/>
</dbReference>
<evidence type="ECO:0000259" key="4">
    <source>
        <dbReference type="Pfam" id="PF00205"/>
    </source>
</evidence>
<protein>
    <submittedName>
        <fullName evidence="7">Acetolactate synthase</fullName>
    </submittedName>
</protein>
<dbReference type="Pfam" id="PF00205">
    <property type="entry name" value="TPP_enzyme_M"/>
    <property type="match status" value="1"/>
</dbReference>
<dbReference type="InterPro" id="IPR011766">
    <property type="entry name" value="TPP_enzyme_TPP-bd"/>
</dbReference>
<dbReference type="GO" id="GO:0000287">
    <property type="term" value="F:magnesium ion binding"/>
    <property type="evidence" value="ECO:0007669"/>
    <property type="project" value="InterPro"/>
</dbReference>
<evidence type="ECO:0000259" key="6">
    <source>
        <dbReference type="Pfam" id="PF02776"/>
    </source>
</evidence>
<evidence type="ECO:0000256" key="1">
    <source>
        <dbReference type="ARBA" id="ARBA00007812"/>
    </source>
</evidence>
<dbReference type="InterPro" id="IPR029061">
    <property type="entry name" value="THDP-binding"/>
</dbReference>
<feature type="domain" description="Thiamine pyrophosphate enzyme TPP-binding" evidence="5">
    <location>
        <begin position="349"/>
        <end position="399"/>
    </location>
</feature>
<dbReference type="InterPro" id="IPR029035">
    <property type="entry name" value="DHS-like_NAD/FAD-binding_dom"/>
</dbReference>
<evidence type="ECO:0000313" key="8">
    <source>
        <dbReference type="Proteomes" id="UP000505377"/>
    </source>
</evidence>